<feature type="compositionally biased region" description="Low complexity" evidence="1">
    <location>
        <begin position="52"/>
        <end position="94"/>
    </location>
</feature>
<evidence type="ECO:0000256" key="2">
    <source>
        <dbReference type="SAM" id="Phobius"/>
    </source>
</evidence>
<evidence type="ECO:0000313" key="4">
    <source>
        <dbReference type="EMBL" id="RXK81783.1"/>
    </source>
</evidence>
<keyword evidence="2" id="KW-1133">Transmembrane helix</keyword>
<protein>
    <submittedName>
        <fullName evidence="4">DUF4271 domain-containing protein</fullName>
    </submittedName>
</protein>
<comment type="caution">
    <text evidence="4">The sequence shown here is derived from an EMBL/GenBank/DDBJ whole genome shotgun (WGS) entry which is preliminary data.</text>
</comment>
<evidence type="ECO:0000256" key="1">
    <source>
        <dbReference type="SAM" id="MobiDB-lite"/>
    </source>
</evidence>
<gene>
    <name evidence="4" type="ORF">ESB13_18500</name>
</gene>
<feature type="chain" id="PRO_5020544034" evidence="3">
    <location>
        <begin position="22"/>
        <end position="409"/>
    </location>
</feature>
<feature type="transmembrane region" description="Helical" evidence="2">
    <location>
        <begin position="314"/>
        <end position="338"/>
    </location>
</feature>
<reference evidence="4 5" key="1">
    <citation type="submission" date="2019-01" db="EMBL/GenBank/DDBJ databases">
        <title>Filimonas sp. strain TTM-71.</title>
        <authorList>
            <person name="Chen W.-M."/>
        </authorList>
    </citation>
    <scope>NUCLEOTIDE SEQUENCE [LARGE SCALE GENOMIC DNA]</scope>
    <source>
        <strain evidence="4 5">TTM-71</strain>
    </source>
</reference>
<feature type="transmembrane region" description="Helical" evidence="2">
    <location>
        <begin position="197"/>
        <end position="216"/>
    </location>
</feature>
<feature type="transmembrane region" description="Helical" evidence="2">
    <location>
        <begin position="280"/>
        <end position="302"/>
    </location>
</feature>
<keyword evidence="5" id="KW-1185">Reference proteome</keyword>
<organism evidence="4 5">
    <name type="scientific">Filimonas effusa</name>
    <dbReference type="NCBI Taxonomy" id="2508721"/>
    <lineage>
        <taxon>Bacteria</taxon>
        <taxon>Pseudomonadati</taxon>
        <taxon>Bacteroidota</taxon>
        <taxon>Chitinophagia</taxon>
        <taxon>Chitinophagales</taxon>
        <taxon>Chitinophagaceae</taxon>
        <taxon>Filimonas</taxon>
    </lineage>
</organism>
<dbReference type="InterPro" id="IPR025367">
    <property type="entry name" value="DUF4271"/>
</dbReference>
<dbReference type="OrthoDB" id="1494583at2"/>
<feature type="transmembrane region" description="Helical" evidence="2">
    <location>
        <begin position="344"/>
        <end position="365"/>
    </location>
</feature>
<dbReference type="Pfam" id="PF14093">
    <property type="entry name" value="DUF4271"/>
    <property type="match status" value="1"/>
</dbReference>
<feature type="signal peptide" evidence="3">
    <location>
        <begin position="1"/>
        <end position="21"/>
    </location>
</feature>
<accession>A0A4Q1D3N1</accession>
<feature type="transmembrane region" description="Helical" evidence="2">
    <location>
        <begin position="377"/>
        <end position="398"/>
    </location>
</feature>
<dbReference type="EMBL" id="SDHZ01000003">
    <property type="protein sequence ID" value="RXK81783.1"/>
    <property type="molecule type" value="Genomic_DNA"/>
</dbReference>
<evidence type="ECO:0000313" key="5">
    <source>
        <dbReference type="Proteomes" id="UP000290545"/>
    </source>
</evidence>
<evidence type="ECO:0000256" key="3">
    <source>
        <dbReference type="SAM" id="SignalP"/>
    </source>
</evidence>
<keyword evidence="3" id="KW-0732">Signal</keyword>
<keyword evidence="2" id="KW-0812">Transmembrane</keyword>
<dbReference type="Proteomes" id="UP000290545">
    <property type="component" value="Unassembled WGS sequence"/>
</dbReference>
<name>A0A4Q1D3N1_9BACT</name>
<proteinExistence type="predicted"/>
<sequence>MLKPFFLISFLLACFTLTAQSDTVRKRVIRQVPAQAKPGDTNKPAVRRASVTPPRDTATRATGTRAVAPARAATPGTGNSVPAARSTAPPAAGATVAGRNAAAANTQAIQPAQAQRPGSAGIITDSAGKLRADSMAMLRAARDTVALVTAAKPAPIKKLTWQEDTLFRRALNVKYLPAQEKPAYMITSYWVRESTDYLFYLLAGLVLFLAFIKATFPKYFQQVFKMLFQTSFRQKQTREQLAQNLLPSMFMNLLFVLVVAAFIAVVVTQKKLTTLSFWELMLYSTAGLIALYCLKYLFLRFTGWVFRVKEASETYIFIVFLVNKLLGVILLPMLWLVSFSSGELNVVGLTASLCIAGLLVLYRYILSLAAVRDMLRVSAFHFFIYLCGVEILPIIIIYKVLFNKTGFTI</sequence>
<feature type="transmembrane region" description="Helical" evidence="2">
    <location>
        <begin position="245"/>
        <end position="268"/>
    </location>
</feature>
<keyword evidence="2" id="KW-0472">Membrane</keyword>
<dbReference type="AlphaFoldDB" id="A0A4Q1D3N1"/>
<feature type="region of interest" description="Disordered" evidence="1">
    <location>
        <begin position="35"/>
        <end position="94"/>
    </location>
</feature>